<dbReference type="Gene3D" id="3.50.50.60">
    <property type="entry name" value="FAD/NAD(P)-binding domain"/>
    <property type="match status" value="2"/>
</dbReference>
<evidence type="ECO:0000256" key="3">
    <source>
        <dbReference type="ARBA" id="ARBA00048132"/>
    </source>
</evidence>
<feature type="domain" description="FAD/NAD(P)-binding" evidence="4">
    <location>
        <begin position="8"/>
        <end position="289"/>
    </location>
</feature>
<keyword evidence="1" id="KW-0285">Flavoprotein</keyword>
<dbReference type="EMBL" id="FNLF01000002">
    <property type="protein sequence ID" value="SDQ57054.1"/>
    <property type="molecule type" value="Genomic_DNA"/>
</dbReference>
<proteinExistence type="predicted"/>
<dbReference type="AlphaFoldDB" id="A0A1H1BYP8"/>
<organism evidence="5 6">
    <name type="scientific">Tsukamurella pulmonis</name>
    <dbReference type="NCBI Taxonomy" id="47312"/>
    <lineage>
        <taxon>Bacteria</taxon>
        <taxon>Bacillati</taxon>
        <taxon>Actinomycetota</taxon>
        <taxon>Actinomycetes</taxon>
        <taxon>Mycobacteriales</taxon>
        <taxon>Tsukamurellaceae</taxon>
        <taxon>Tsukamurella</taxon>
    </lineage>
</organism>
<dbReference type="PRINTS" id="PR00469">
    <property type="entry name" value="PNDRDTASEII"/>
</dbReference>
<dbReference type="PANTHER" id="PTHR48105">
    <property type="entry name" value="THIOREDOXIN REDUCTASE 1-RELATED-RELATED"/>
    <property type="match status" value="1"/>
</dbReference>
<name>A0A1H1BYP8_9ACTN</name>
<dbReference type="InterPro" id="IPR050097">
    <property type="entry name" value="Ferredoxin-NADP_redctase_2"/>
</dbReference>
<keyword evidence="6" id="KW-1185">Reference proteome</keyword>
<dbReference type="OrthoDB" id="9786503at2"/>
<evidence type="ECO:0000259" key="4">
    <source>
        <dbReference type="Pfam" id="PF07992"/>
    </source>
</evidence>
<dbReference type="PRINTS" id="PR00368">
    <property type="entry name" value="FADPNR"/>
</dbReference>
<dbReference type="Proteomes" id="UP000183053">
    <property type="component" value="Unassembled WGS sequence"/>
</dbReference>
<evidence type="ECO:0000256" key="2">
    <source>
        <dbReference type="ARBA" id="ARBA00023002"/>
    </source>
</evidence>
<reference evidence="6" key="1">
    <citation type="submission" date="2016-10" db="EMBL/GenBank/DDBJ databases">
        <authorList>
            <person name="Varghese N."/>
            <person name="Submissions S."/>
        </authorList>
    </citation>
    <scope>NUCLEOTIDE SEQUENCE [LARGE SCALE GENOMIC DNA]</scope>
    <source>
        <strain evidence="6">DSM 44142</strain>
    </source>
</reference>
<dbReference type="RefSeq" id="WP_068567022.1">
    <property type="nucleotide sequence ID" value="NZ_FNLF01000002.1"/>
</dbReference>
<dbReference type="SUPFAM" id="SSF51905">
    <property type="entry name" value="FAD/NAD(P)-binding domain"/>
    <property type="match status" value="1"/>
</dbReference>
<dbReference type="STRING" id="47312.SAMN04489765_0927"/>
<evidence type="ECO:0000256" key="1">
    <source>
        <dbReference type="ARBA" id="ARBA00022630"/>
    </source>
</evidence>
<keyword evidence="2" id="KW-0560">Oxidoreductase</keyword>
<sequence length="316" mass="32559">MNAPQILDTVIVGGGAAGLTAAQVLGRARRAVTVVDAGAPRNAPAAHMHGYLGHDGLNPAELLAIGRREAQAYGVRILPGAVTAVRREGEVIEVAVGDEVLRARTLLVATGLTDVLPGIPGVAERFGRDAIHCPFCHGYEVRDRPLAVLGGENAAMSVHQALLIPQWSRDLIFFTNGLEIDEADRAKIQARGTRIVDGAVAGLVVEGDALRAVRLADGTEIDREAVFVGPRFVPQDELLLQLGAERGAAGPFPTVPVDPMGAVIGQAGVWAAGNVVNPMAQVIVAAGAGSVAATAISAHLLERDIAADLGAAVGAR</sequence>
<gene>
    <name evidence="5" type="ORF">SAMN04489765_0927</name>
</gene>
<dbReference type="GO" id="GO:0004791">
    <property type="term" value="F:thioredoxin-disulfide reductase (NADPH) activity"/>
    <property type="evidence" value="ECO:0007669"/>
    <property type="project" value="UniProtKB-EC"/>
</dbReference>
<dbReference type="Pfam" id="PF07992">
    <property type="entry name" value="Pyr_redox_2"/>
    <property type="match status" value="1"/>
</dbReference>
<dbReference type="InterPro" id="IPR036188">
    <property type="entry name" value="FAD/NAD-bd_sf"/>
</dbReference>
<evidence type="ECO:0000313" key="6">
    <source>
        <dbReference type="Proteomes" id="UP000183053"/>
    </source>
</evidence>
<comment type="catalytic activity">
    <reaction evidence="3">
        <text>[thioredoxin]-dithiol + NADP(+) = [thioredoxin]-disulfide + NADPH + H(+)</text>
        <dbReference type="Rhea" id="RHEA:20345"/>
        <dbReference type="Rhea" id="RHEA-COMP:10698"/>
        <dbReference type="Rhea" id="RHEA-COMP:10700"/>
        <dbReference type="ChEBI" id="CHEBI:15378"/>
        <dbReference type="ChEBI" id="CHEBI:29950"/>
        <dbReference type="ChEBI" id="CHEBI:50058"/>
        <dbReference type="ChEBI" id="CHEBI:57783"/>
        <dbReference type="ChEBI" id="CHEBI:58349"/>
        <dbReference type="EC" id="1.8.1.9"/>
    </reaction>
</comment>
<dbReference type="InterPro" id="IPR023753">
    <property type="entry name" value="FAD/NAD-binding_dom"/>
</dbReference>
<accession>A0A1H1BYP8</accession>
<evidence type="ECO:0000313" key="5">
    <source>
        <dbReference type="EMBL" id="SDQ57054.1"/>
    </source>
</evidence>
<protein>
    <submittedName>
        <fullName evidence="5">Thioredoxin reductase (NADPH)</fullName>
    </submittedName>
</protein>